<name>A0A0B6YQB5_9EUPU</name>
<feature type="non-terminal residue" evidence="1">
    <location>
        <position position="1"/>
    </location>
</feature>
<gene>
    <name evidence="1" type="primary">ORF33026</name>
</gene>
<organism evidence="1">
    <name type="scientific">Arion vulgaris</name>
    <dbReference type="NCBI Taxonomy" id="1028688"/>
    <lineage>
        <taxon>Eukaryota</taxon>
        <taxon>Metazoa</taxon>
        <taxon>Spiralia</taxon>
        <taxon>Lophotrochozoa</taxon>
        <taxon>Mollusca</taxon>
        <taxon>Gastropoda</taxon>
        <taxon>Heterobranchia</taxon>
        <taxon>Euthyneura</taxon>
        <taxon>Panpulmonata</taxon>
        <taxon>Eupulmonata</taxon>
        <taxon>Stylommatophora</taxon>
        <taxon>Helicina</taxon>
        <taxon>Arionoidea</taxon>
        <taxon>Arionidae</taxon>
        <taxon>Arion</taxon>
    </lineage>
</organism>
<sequence length="76" mass="9246">VYLMEGDQNKIHFYENQKKNRCFNLHTRHYDKSTCFMFYVQIQFMCPEKNIADLGRIVHVFHTWNQLISKHTVLPV</sequence>
<dbReference type="AlphaFoldDB" id="A0A0B6YQB5"/>
<protein>
    <submittedName>
        <fullName evidence="1">Uncharacterized protein</fullName>
    </submittedName>
</protein>
<dbReference type="EMBL" id="HACG01011553">
    <property type="protein sequence ID" value="CEK58418.1"/>
    <property type="molecule type" value="Transcribed_RNA"/>
</dbReference>
<evidence type="ECO:0000313" key="1">
    <source>
        <dbReference type="EMBL" id="CEK58418.1"/>
    </source>
</evidence>
<accession>A0A0B6YQB5</accession>
<proteinExistence type="predicted"/>
<reference evidence="1" key="1">
    <citation type="submission" date="2014-12" db="EMBL/GenBank/DDBJ databases">
        <title>Insight into the proteome of Arion vulgaris.</title>
        <authorList>
            <person name="Aradska J."/>
            <person name="Bulat T."/>
            <person name="Smidak R."/>
            <person name="Sarate P."/>
            <person name="Gangsoo J."/>
            <person name="Sialana F."/>
            <person name="Bilban M."/>
            <person name="Lubec G."/>
        </authorList>
    </citation>
    <scope>NUCLEOTIDE SEQUENCE</scope>
    <source>
        <tissue evidence="1">Skin</tissue>
    </source>
</reference>